<gene>
    <name evidence="1" type="ORF">ACFOWX_10945</name>
</gene>
<evidence type="ECO:0000313" key="1">
    <source>
        <dbReference type="EMBL" id="MFC4292929.1"/>
    </source>
</evidence>
<dbReference type="RefSeq" id="WP_381424020.1">
    <property type="nucleotide sequence ID" value="NZ_JBHSDH010000013.1"/>
</dbReference>
<keyword evidence="2" id="KW-1185">Reference proteome</keyword>
<dbReference type="EMBL" id="JBHSDH010000013">
    <property type="protein sequence ID" value="MFC4292929.1"/>
    <property type="molecule type" value="Genomic_DNA"/>
</dbReference>
<name>A0ABV8RIB1_9SPHN</name>
<comment type="caution">
    <text evidence="1">The sequence shown here is derived from an EMBL/GenBank/DDBJ whole genome shotgun (WGS) entry which is preliminary data.</text>
</comment>
<accession>A0ABV8RIB1</accession>
<protein>
    <submittedName>
        <fullName evidence="1">Uncharacterized protein</fullName>
    </submittedName>
</protein>
<reference evidence="2" key="1">
    <citation type="journal article" date="2019" name="Int. J. Syst. Evol. Microbiol.">
        <title>The Global Catalogue of Microorganisms (GCM) 10K type strain sequencing project: providing services to taxonomists for standard genome sequencing and annotation.</title>
        <authorList>
            <consortium name="The Broad Institute Genomics Platform"/>
            <consortium name="The Broad Institute Genome Sequencing Center for Infectious Disease"/>
            <person name="Wu L."/>
            <person name="Ma J."/>
        </authorList>
    </citation>
    <scope>NUCLEOTIDE SEQUENCE [LARGE SCALE GENOMIC DNA]</scope>
    <source>
        <strain evidence="2">CECT 8531</strain>
    </source>
</reference>
<dbReference type="Proteomes" id="UP001595887">
    <property type="component" value="Unassembled WGS sequence"/>
</dbReference>
<organism evidence="1 2">
    <name type="scientific">Sphingorhabdus arenilitoris</name>
    <dbReference type="NCBI Taxonomy" id="1490041"/>
    <lineage>
        <taxon>Bacteria</taxon>
        <taxon>Pseudomonadati</taxon>
        <taxon>Pseudomonadota</taxon>
        <taxon>Alphaproteobacteria</taxon>
        <taxon>Sphingomonadales</taxon>
        <taxon>Sphingomonadaceae</taxon>
        <taxon>Sphingorhabdus</taxon>
    </lineage>
</organism>
<sequence>MKKSLPKLLKKLSRPPAVHNWVKNIRPRRDATAFALHNFAINPPRTSLLSTVSICVAIVVDGISITQALKCSDSIKDPAAQQRAKWILKAFHSEKERKGWAGIQIFRDMIEFFPVSAGVRVPVKPTFVVNDNGKLVPYFLICWAKMDLTPYQKRILSTLISEAILSLEEFRGSDAVIICTPVAAYSKNERSIQTWKASGWPVLNDEEKQALFDRYAGAMADAEKMIIESLG</sequence>
<proteinExistence type="predicted"/>
<evidence type="ECO:0000313" key="2">
    <source>
        <dbReference type="Proteomes" id="UP001595887"/>
    </source>
</evidence>